<evidence type="ECO:0000313" key="2">
    <source>
        <dbReference type="EMBL" id="KAL3507097.1"/>
    </source>
</evidence>
<dbReference type="SMART" id="SM00579">
    <property type="entry name" value="FBD"/>
    <property type="match status" value="1"/>
</dbReference>
<dbReference type="Proteomes" id="UP001630127">
    <property type="component" value="Unassembled WGS sequence"/>
</dbReference>
<dbReference type="InterPro" id="IPR050232">
    <property type="entry name" value="FBL13/AtMIF1-like"/>
</dbReference>
<protein>
    <recommendedName>
        <fullName evidence="1">F-box domain-containing protein</fullName>
    </recommendedName>
</protein>
<dbReference type="InterPro" id="IPR055411">
    <property type="entry name" value="LRR_FXL15/At3g58940/PEG3-like"/>
</dbReference>
<dbReference type="InterPro" id="IPR032675">
    <property type="entry name" value="LRR_dom_sf"/>
</dbReference>
<dbReference type="SUPFAM" id="SSF81383">
    <property type="entry name" value="F-box domain"/>
    <property type="match status" value="1"/>
</dbReference>
<dbReference type="InterPro" id="IPR006566">
    <property type="entry name" value="FBD"/>
</dbReference>
<dbReference type="Pfam" id="PF08387">
    <property type="entry name" value="FBD"/>
    <property type="match status" value="1"/>
</dbReference>
<keyword evidence="3" id="KW-1185">Reference proteome</keyword>
<dbReference type="Gene3D" id="3.80.10.10">
    <property type="entry name" value="Ribonuclease Inhibitor"/>
    <property type="match status" value="1"/>
</dbReference>
<organism evidence="2 3">
    <name type="scientific">Cinchona calisaya</name>
    <dbReference type="NCBI Taxonomy" id="153742"/>
    <lineage>
        <taxon>Eukaryota</taxon>
        <taxon>Viridiplantae</taxon>
        <taxon>Streptophyta</taxon>
        <taxon>Embryophyta</taxon>
        <taxon>Tracheophyta</taxon>
        <taxon>Spermatophyta</taxon>
        <taxon>Magnoliopsida</taxon>
        <taxon>eudicotyledons</taxon>
        <taxon>Gunneridae</taxon>
        <taxon>Pentapetalae</taxon>
        <taxon>asterids</taxon>
        <taxon>lamiids</taxon>
        <taxon>Gentianales</taxon>
        <taxon>Rubiaceae</taxon>
        <taxon>Cinchonoideae</taxon>
        <taxon>Cinchoneae</taxon>
        <taxon>Cinchona</taxon>
    </lineage>
</organism>
<dbReference type="Pfam" id="PF00646">
    <property type="entry name" value="F-box"/>
    <property type="match status" value="1"/>
</dbReference>
<dbReference type="InterPro" id="IPR036047">
    <property type="entry name" value="F-box-like_dom_sf"/>
</dbReference>
<dbReference type="Pfam" id="PF24758">
    <property type="entry name" value="LRR_At5g56370"/>
    <property type="match status" value="1"/>
</dbReference>
<dbReference type="SUPFAM" id="SSF52047">
    <property type="entry name" value="RNI-like"/>
    <property type="match status" value="1"/>
</dbReference>
<feature type="domain" description="F-box" evidence="1">
    <location>
        <begin position="14"/>
        <end position="67"/>
    </location>
</feature>
<sequence length="448" mass="51093">MRSKKSKSRRSQKYDRLSALPDTVLCHILSFLPMKYVVSTSILSTRWKYIYMSVPVIKLDDTLWSREEESEDNMRSNNFERFADRILMLRNADIVQFHLKCTTIFESSVINAWLCAALLHKVQVLNLIMKYENPRCLTTELFTSKTLQSLSLDSSVIIKPKVVSLPNLKILHLYGVELPDDDSIPGILASCPKLEQLHMCACLLHGIQVLYLSTPSLKSLALLVCPGAYRVVIDTPNLEELCCLDCITGEPLVKNLKSLVKAYFFPFSGINLQNRDGECICGHHVSKFLNVMPNTKSLTLIKVCLEGLLHSGSSLPKFQNMTYMKLVPNHNCQWELLQILLQSTPNLKALALDMEFPDDYPSKGLEFHIEQNEPVCLAQHLRKVDIFNFKGVDSDFDLVQYLLLHGEVLERITFSFSRNNESSNWSDVVWKKLSKLPKSSKTCQLIFP</sequence>
<dbReference type="CDD" id="cd22160">
    <property type="entry name" value="F-box_AtFBL13-like"/>
    <property type="match status" value="1"/>
</dbReference>
<dbReference type="PROSITE" id="PS50181">
    <property type="entry name" value="FBOX"/>
    <property type="match status" value="1"/>
</dbReference>
<dbReference type="PANTHER" id="PTHR31900:SF27">
    <property type="entry name" value="FBD DOMAIN-CONTAINING PROTEIN"/>
    <property type="match status" value="1"/>
</dbReference>
<gene>
    <name evidence="2" type="ORF">ACH5RR_032479</name>
</gene>
<name>A0ABD2YLC2_9GENT</name>
<comment type="caution">
    <text evidence="2">The sequence shown here is derived from an EMBL/GenBank/DDBJ whole genome shotgun (WGS) entry which is preliminary data.</text>
</comment>
<dbReference type="InterPro" id="IPR053781">
    <property type="entry name" value="F-box_AtFBL13-like"/>
</dbReference>
<dbReference type="Gene3D" id="1.20.1280.50">
    <property type="match status" value="1"/>
</dbReference>
<evidence type="ECO:0000259" key="1">
    <source>
        <dbReference type="PROSITE" id="PS50181"/>
    </source>
</evidence>
<dbReference type="AlphaFoldDB" id="A0ABD2YLC2"/>
<proteinExistence type="predicted"/>
<reference evidence="2 3" key="1">
    <citation type="submission" date="2024-11" db="EMBL/GenBank/DDBJ databases">
        <title>A near-complete genome assembly of Cinchona calisaya.</title>
        <authorList>
            <person name="Lian D.C."/>
            <person name="Zhao X.W."/>
            <person name="Wei L."/>
        </authorList>
    </citation>
    <scope>NUCLEOTIDE SEQUENCE [LARGE SCALE GENOMIC DNA]</scope>
    <source>
        <tissue evidence="2">Nenye</tissue>
    </source>
</reference>
<accession>A0ABD2YLC2</accession>
<evidence type="ECO:0000313" key="3">
    <source>
        <dbReference type="Proteomes" id="UP001630127"/>
    </source>
</evidence>
<dbReference type="PANTHER" id="PTHR31900">
    <property type="entry name" value="F-BOX/RNI SUPERFAMILY PROTEIN-RELATED"/>
    <property type="match status" value="1"/>
</dbReference>
<dbReference type="EMBL" id="JBJUIK010000013">
    <property type="protein sequence ID" value="KAL3507097.1"/>
    <property type="molecule type" value="Genomic_DNA"/>
</dbReference>
<dbReference type="InterPro" id="IPR001810">
    <property type="entry name" value="F-box_dom"/>
</dbReference>